<dbReference type="InterPro" id="IPR025157">
    <property type="entry name" value="Hemagglutinin_rpt"/>
</dbReference>
<sequence>TLTGSNAVADADIALIAGRDLTLEAATETYTETHFKDKKKSGLFSSGGFGVTIGKQQNSTDQDTTGTLAAASTVGSLGGDVTLLAGEQYRQSGSDVLAPQGDIGIAAQAVGIVEAREASRTTVEQKFKQSGLTLAITSPVVTAIQTAQQMKQAARNTESGRMKALAAATTGLAAYDAGQSIVDSASVTGGVNLVLSIGASKSGSKTTQTSDNAAVSTLSAGRDITIVASGAGEESDITLQGAQIDAARNLTLSAEDEISLRAAANTADQKSSNKNSSGSIGISIGANTGITVGASAGRGKADGEDLVYTNTHVTAGETLTLQSGGDTTLKGAVARGERVVADIGGDLLIESLQDTSRYESKQKSLGGSITVGVGVSGSVSASSSKVKSDYASVTEQTGIRAGDGGFDVQAGGDTTLMGGAITSTQQAIDEAKNRFQTGGALTLTDIENKAEYKAQGSSINLGAGKNNEGKLMPQGTSAGFGSDSDDAQSMTLAAISGVAGNQ</sequence>
<comment type="caution">
    <text evidence="2">The sequence shown here is derived from an EMBL/GenBank/DDBJ whole genome shotgun (WGS) entry which is preliminary data.</text>
</comment>
<evidence type="ECO:0000256" key="1">
    <source>
        <dbReference type="SAM" id="MobiDB-lite"/>
    </source>
</evidence>
<dbReference type="GO" id="GO:0003824">
    <property type="term" value="F:catalytic activity"/>
    <property type="evidence" value="ECO:0007669"/>
    <property type="project" value="UniProtKB-ARBA"/>
</dbReference>
<evidence type="ECO:0000313" key="2">
    <source>
        <dbReference type="EMBL" id="HHV70974.1"/>
    </source>
</evidence>
<name>A0A7V6PHF8_9HYPH</name>
<feature type="non-terminal residue" evidence="2">
    <location>
        <position position="1"/>
    </location>
</feature>
<reference evidence="2 3" key="1">
    <citation type="journal article" date="2020" name="Biotechnol. Biofuels">
        <title>New insights from the biogas microbiome by comprehensive genome-resolved metagenomics of nearly 1600 species originating from multiple anaerobic digesters.</title>
        <authorList>
            <person name="Campanaro S."/>
            <person name="Treu L."/>
            <person name="Rodriguez-R L.M."/>
            <person name="Kovalovszki A."/>
            <person name="Ziels R.M."/>
            <person name="Maus I."/>
            <person name="Zhu X."/>
            <person name="Kougias P.G."/>
            <person name="Basile A."/>
            <person name="Luo G."/>
            <person name="Schluter A."/>
            <person name="Konstantinidis K.T."/>
            <person name="Angelidaki I."/>
        </authorList>
    </citation>
    <scope>NUCLEOTIDE SEQUENCE [LARGE SCALE GENOMIC DNA]</scope>
    <source>
        <strain evidence="2">AS04akNAM_66</strain>
    </source>
</reference>
<dbReference type="EMBL" id="DUMN01000735">
    <property type="protein sequence ID" value="HHV70974.1"/>
    <property type="molecule type" value="Genomic_DNA"/>
</dbReference>
<dbReference type="AlphaFoldDB" id="A0A7V6PHF8"/>
<organism evidence="2 3">
    <name type="scientific">Brucella intermedia</name>
    <dbReference type="NCBI Taxonomy" id="94625"/>
    <lineage>
        <taxon>Bacteria</taxon>
        <taxon>Pseudomonadati</taxon>
        <taxon>Pseudomonadota</taxon>
        <taxon>Alphaproteobacteria</taxon>
        <taxon>Hyphomicrobiales</taxon>
        <taxon>Brucellaceae</taxon>
        <taxon>Brucella/Ochrobactrum group</taxon>
        <taxon>Brucella</taxon>
    </lineage>
</organism>
<evidence type="ECO:0000313" key="3">
    <source>
        <dbReference type="Proteomes" id="UP000551563"/>
    </source>
</evidence>
<gene>
    <name evidence="2" type="ORF">GXX48_25620</name>
</gene>
<feature type="region of interest" description="Disordered" evidence="1">
    <location>
        <begin position="459"/>
        <end position="486"/>
    </location>
</feature>
<protein>
    <submittedName>
        <fullName evidence="2">Hemagglutinin</fullName>
    </submittedName>
</protein>
<dbReference type="Proteomes" id="UP000551563">
    <property type="component" value="Unassembled WGS sequence"/>
</dbReference>
<accession>A0A7V6PHF8</accession>
<dbReference type="Pfam" id="PF13332">
    <property type="entry name" value="Fil_haemagg_2"/>
    <property type="match status" value="2"/>
</dbReference>
<feature type="non-terminal residue" evidence="2">
    <location>
        <position position="502"/>
    </location>
</feature>
<proteinExistence type="predicted"/>